<dbReference type="InterPro" id="IPR001647">
    <property type="entry name" value="HTH_TetR"/>
</dbReference>
<dbReference type="GO" id="GO:0003700">
    <property type="term" value="F:DNA-binding transcription factor activity"/>
    <property type="evidence" value="ECO:0007669"/>
    <property type="project" value="TreeGrafter"/>
</dbReference>
<organism evidence="7 8">
    <name type="scientific">Streptomyces rubellomurinus (strain ATCC 31215)</name>
    <dbReference type="NCBI Taxonomy" id="359131"/>
    <lineage>
        <taxon>Bacteria</taxon>
        <taxon>Bacillati</taxon>
        <taxon>Actinomycetota</taxon>
        <taxon>Actinomycetes</taxon>
        <taxon>Kitasatosporales</taxon>
        <taxon>Streptomycetaceae</taxon>
        <taxon>Streptomyces</taxon>
    </lineage>
</organism>
<evidence type="ECO:0000256" key="5">
    <source>
        <dbReference type="SAM" id="MobiDB-lite"/>
    </source>
</evidence>
<evidence type="ECO:0000256" key="4">
    <source>
        <dbReference type="PROSITE-ProRule" id="PRU00335"/>
    </source>
</evidence>
<dbReference type="InterPro" id="IPR009057">
    <property type="entry name" value="Homeodomain-like_sf"/>
</dbReference>
<feature type="compositionally biased region" description="Gly residues" evidence="5">
    <location>
        <begin position="136"/>
        <end position="148"/>
    </location>
</feature>
<evidence type="ECO:0000313" key="7">
    <source>
        <dbReference type="EMBL" id="KJS61472.1"/>
    </source>
</evidence>
<feature type="DNA-binding region" description="H-T-H motif" evidence="4">
    <location>
        <begin position="33"/>
        <end position="52"/>
    </location>
</feature>
<dbReference type="PANTHER" id="PTHR30055:SF234">
    <property type="entry name" value="HTH-TYPE TRANSCRIPTIONAL REGULATOR BETI"/>
    <property type="match status" value="1"/>
</dbReference>
<keyword evidence="3" id="KW-0804">Transcription</keyword>
<feature type="region of interest" description="Disordered" evidence="5">
    <location>
        <begin position="117"/>
        <end position="155"/>
    </location>
</feature>
<dbReference type="SUPFAM" id="SSF46689">
    <property type="entry name" value="Homeodomain-like"/>
    <property type="match status" value="1"/>
</dbReference>
<dbReference type="InterPro" id="IPR036271">
    <property type="entry name" value="Tet_transcr_reg_TetR-rel_C_sf"/>
</dbReference>
<dbReference type="EMBL" id="JZKH01000026">
    <property type="protein sequence ID" value="KJS61472.1"/>
    <property type="molecule type" value="Genomic_DNA"/>
</dbReference>
<keyword evidence="8" id="KW-1185">Reference proteome</keyword>
<dbReference type="InterPro" id="IPR050109">
    <property type="entry name" value="HTH-type_TetR-like_transc_reg"/>
</dbReference>
<evidence type="ECO:0000256" key="3">
    <source>
        <dbReference type="ARBA" id="ARBA00023163"/>
    </source>
</evidence>
<dbReference type="RefSeq" id="WP_045696719.1">
    <property type="nucleotide sequence ID" value="NZ_JZKH01000026.1"/>
</dbReference>
<accession>A0A0F2TIE1</accession>
<protein>
    <recommendedName>
        <fullName evidence="6">HTH tetR-type domain-containing protein</fullName>
    </recommendedName>
</protein>
<sequence length="252" mass="25505">MDQVRQEKARRTRGRLLEAGAELFDRSGYAGATLGEIAAAAGVTKGALYFHFTSKEELAGAVFAQAERSLRAACGSRRTATSPLQALIDAGHWLADALGSDPLIRAAFRLGREGDWQCTGGSGPGSGAGPASDSGAGPGSGPAPGSGPGSTDPHGFHGFHGFHGVWAGITGDLLAAARRAGELRGRPDAPGPGPDTLVVTAACGLEVVLADGCPPEERARRVGALWDWLLPCLVPPGAVGGYRTGPPALGPA</sequence>
<evidence type="ECO:0000256" key="1">
    <source>
        <dbReference type="ARBA" id="ARBA00023015"/>
    </source>
</evidence>
<evidence type="ECO:0000313" key="8">
    <source>
        <dbReference type="Proteomes" id="UP000033699"/>
    </source>
</evidence>
<dbReference type="Proteomes" id="UP000033699">
    <property type="component" value="Unassembled WGS sequence"/>
</dbReference>
<dbReference type="PROSITE" id="PS50977">
    <property type="entry name" value="HTH_TETR_2"/>
    <property type="match status" value="1"/>
</dbReference>
<dbReference type="PRINTS" id="PR00455">
    <property type="entry name" value="HTHTETR"/>
</dbReference>
<gene>
    <name evidence="7" type="ORF">VM95_15110</name>
</gene>
<dbReference type="Gene3D" id="1.10.357.10">
    <property type="entry name" value="Tetracycline Repressor, domain 2"/>
    <property type="match status" value="1"/>
</dbReference>
<dbReference type="PANTHER" id="PTHR30055">
    <property type="entry name" value="HTH-TYPE TRANSCRIPTIONAL REGULATOR RUTR"/>
    <property type="match status" value="1"/>
</dbReference>
<dbReference type="AlphaFoldDB" id="A0A0F2TIE1"/>
<keyword evidence="1" id="KW-0805">Transcription regulation</keyword>
<dbReference type="OrthoDB" id="3237195at2"/>
<dbReference type="SUPFAM" id="SSF48498">
    <property type="entry name" value="Tetracyclin repressor-like, C-terminal domain"/>
    <property type="match status" value="1"/>
</dbReference>
<evidence type="ECO:0000259" key="6">
    <source>
        <dbReference type="PROSITE" id="PS50977"/>
    </source>
</evidence>
<comment type="caution">
    <text evidence="7">The sequence shown here is derived from an EMBL/GenBank/DDBJ whole genome shotgun (WGS) entry which is preliminary data.</text>
</comment>
<dbReference type="PATRIC" id="fig|359131.3.peg.3343"/>
<reference evidence="7 8" key="1">
    <citation type="submission" date="2015-02" db="EMBL/GenBank/DDBJ databases">
        <authorList>
            <person name="Ju K.-S."/>
            <person name="Doroghazi J.R."/>
            <person name="Metcalf W."/>
        </authorList>
    </citation>
    <scope>NUCLEOTIDE SEQUENCE [LARGE SCALE GENOMIC DNA]</scope>
    <source>
        <strain evidence="7 8">ATCC 31215</strain>
    </source>
</reference>
<proteinExistence type="predicted"/>
<dbReference type="PROSITE" id="PS01081">
    <property type="entry name" value="HTH_TETR_1"/>
    <property type="match status" value="1"/>
</dbReference>
<name>A0A0F2TIE1_STRR3</name>
<feature type="domain" description="HTH tetR-type" evidence="6">
    <location>
        <begin position="10"/>
        <end position="70"/>
    </location>
</feature>
<dbReference type="GO" id="GO:0000976">
    <property type="term" value="F:transcription cis-regulatory region binding"/>
    <property type="evidence" value="ECO:0007669"/>
    <property type="project" value="TreeGrafter"/>
</dbReference>
<evidence type="ECO:0000256" key="2">
    <source>
        <dbReference type="ARBA" id="ARBA00023125"/>
    </source>
</evidence>
<keyword evidence="2 4" id="KW-0238">DNA-binding</keyword>
<dbReference type="Pfam" id="PF00440">
    <property type="entry name" value="TetR_N"/>
    <property type="match status" value="1"/>
</dbReference>
<dbReference type="InterPro" id="IPR023772">
    <property type="entry name" value="DNA-bd_HTH_TetR-type_CS"/>
</dbReference>